<proteinExistence type="predicted"/>
<feature type="transmembrane region" description="Helical" evidence="1">
    <location>
        <begin position="65"/>
        <end position="82"/>
    </location>
</feature>
<feature type="transmembrane region" description="Helical" evidence="1">
    <location>
        <begin position="35"/>
        <end position="53"/>
    </location>
</feature>
<accession>A0A9X3HYT8</accession>
<evidence type="ECO:0000313" key="2">
    <source>
        <dbReference type="EMBL" id="MCW8348623.1"/>
    </source>
</evidence>
<keyword evidence="1" id="KW-1133">Transmembrane helix</keyword>
<dbReference type="AlphaFoldDB" id="A0A9X3HYT8"/>
<sequence>MIVLFVACLLSYVLLTGFAGYKAYQSQQLHLADTLLPIWIIACWSSLAAFGFGQQSLGNLIELPLLLFLTSLLYNFQVYLVLSSPSKRLLTRHAIYIVTLMMTITTRLFFPLIVE</sequence>
<evidence type="ECO:0000256" key="1">
    <source>
        <dbReference type="SAM" id="Phobius"/>
    </source>
</evidence>
<dbReference type="EMBL" id="JAKRRY010000042">
    <property type="protein sequence ID" value="MCW8348623.1"/>
    <property type="molecule type" value="Genomic_DNA"/>
</dbReference>
<protein>
    <submittedName>
        <fullName evidence="2">Uncharacterized protein</fullName>
    </submittedName>
</protein>
<dbReference type="Proteomes" id="UP001155587">
    <property type="component" value="Unassembled WGS sequence"/>
</dbReference>
<keyword evidence="1" id="KW-0812">Transmembrane</keyword>
<feature type="transmembrane region" description="Helical" evidence="1">
    <location>
        <begin position="94"/>
        <end position="114"/>
    </location>
</feature>
<organism evidence="2 3">
    <name type="scientific">Vibrio qingdaonensis</name>
    <dbReference type="NCBI Taxonomy" id="2829491"/>
    <lineage>
        <taxon>Bacteria</taxon>
        <taxon>Pseudomonadati</taxon>
        <taxon>Pseudomonadota</taxon>
        <taxon>Gammaproteobacteria</taxon>
        <taxon>Vibrionales</taxon>
        <taxon>Vibrionaceae</taxon>
        <taxon>Vibrio</taxon>
    </lineage>
</organism>
<name>A0A9X3HYT8_9VIBR</name>
<dbReference type="RefSeq" id="WP_265677152.1">
    <property type="nucleotide sequence ID" value="NZ_JAKRRY010000042.1"/>
</dbReference>
<gene>
    <name evidence="2" type="ORF">MD535_21785</name>
</gene>
<keyword evidence="1" id="KW-0472">Membrane</keyword>
<keyword evidence="3" id="KW-1185">Reference proteome</keyword>
<comment type="caution">
    <text evidence="2">The sequence shown here is derived from an EMBL/GenBank/DDBJ whole genome shotgun (WGS) entry which is preliminary data.</text>
</comment>
<evidence type="ECO:0000313" key="3">
    <source>
        <dbReference type="Proteomes" id="UP001155587"/>
    </source>
</evidence>
<reference evidence="2" key="1">
    <citation type="submission" date="2022-02" db="EMBL/GenBank/DDBJ databases">
        <title>Vibrio sp. nov, a new bacterium isolated from seawater.</title>
        <authorList>
            <person name="Yuan Y."/>
        </authorList>
    </citation>
    <scope>NUCLEOTIDE SEQUENCE</scope>
    <source>
        <strain evidence="2">ZSDZ65</strain>
    </source>
</reference>